<sequence length="213" mass="23389">MWKLGVWAWLETLKRLRHGLVCFNFDQVSLGRVFDGSSLGRIRRGQAWKDGEVADPCLGENESHLGHVITWSKCDHGECLASSLACLVLVACHVWAMLNNMAQTFGDYVSDQVVAPVRETCAEAIGATFKYMHLALVNETLNILLKMQTRMRDSSWKSSRYQIFGCCAAVGASGLEDPDDDVRAIAAYALIPAVAAIVALQGPTLRPVVMFDA</sequence>
<protein>
    <submittedName>
        <fullName evidence="1">Btaf1 RNA polymerase II, B-TFIID transcription factor-associated, 170kDa</fullName>
    </submittedName>
</protein>
<dbReference type="EMBL" id="JASCZI010244074">
    <property type="protein sequence ID" value="MED6213878.1"/>
    <property type="molecule type" value="Genomic_DNA"/>
</dbReference>
<gene>
    <name evidence="1" type="primary">BTAF1_3</name>
    <name evidence="1" type="ORF">PIB30_097643</name>
</gene>
<keyword evidence="2" id="KW-1185">Reference proteome</keyword>
<dbReference type="InterPro" id="IPR044972">
    <property type="entry name" value="Mot1"/>
</dbReference>
<evidence type="ECO:0000313" key="2">
    <source>
        <dbReference type="Proteomes" id="UP001341840"/>
    </source>
</evidence>
<evidence type="ECO:0000313" key="1">
    <source>
        <dbReference type="EMBL" id="MED6213878.1"/>
    </source>
</evidence>
<dbReference type="Proteomes" id="UP001341840">
    <property type="component" value="Unassembled WGS sequence"/>
</dbReference>
<reference evidence="1 2" key="1">
    <citation type="journal article" date="2023" name="Plants (Basel)">
        <title>Bridging the Gap: Combining Genomics and Transcriptomics Approaches to Understand Stylosanthes scabra, an Orphan Legume from the Brazilian Caatinga.</title>
        <authorList>
            <person name="Ferreira-Neto J.R.C."/>
            <person name="da Silva M.D."/>
            <person name="Binneck E."/>
            <person name="de Melo N.F."/>
            <person name="da Silva R.H."/>
            <person name="de Melo A.L.T.M."/>
            <person name="Pandolfi V."/>
            <person name="Bustamante F.O."/>
            <person name="Brasileiro-Vidal A.C."/>
            <person name="Benko-Iseppon A.M."/>
        </authorList>
    </citation>
    <scope>NUCLEOTIDE SEQUENCE [LARGE SCALE GENOMIC DNA]</scope>
    <source>
        <tissue evidence="1">Leaves</tissue>
    </source>
</reference>
<organism evidence="1 2">
    <name type="scientific">Stylosanthes scabra</name>
    <dbReference type="NCBI Taxonomy" id="79078"/>
    <lineage>
        <taxon>Eukaryota</taxon>
        <taxon>Viridiplantae</taxon>
        <taxon>Streptophyta</taxon>
        <taxon>Embryophyta</taxon>
        <taxon>Tracheophyta</taxon>
        <taxon>Spermatophyta</taxon>
        <taxon>Magnoliopsida</taxon>
        <taxon>eudicotyledons</taxon>
        <taxon>Gunneridae</taxon>
        <taxon>Pentapetalae</taxon>
        <taxon>rosids</taxon>
        <taxon>fabids</taxon>
        <taxon>Fabales</taxon>
        <taxon>Fabaceae</taxon>
        <taxon>Papilionoideae</taxon>
        <taxon>50 kb inversion clade</taxon>
        <taxon>dalbergioids sensu lato</taxon>
        <taxon>Dalbergieae</taxon>
        <taxon>Pterocarpus clade</taxon>
        <taxon>Stylosanthes</taxon>
    </lineage>
</organism>
<name>A0ABU6YZ74_9FABA</name>
<dbReference type="PANTHER" id="PTHR36498">
    <property type="entry name" value="TATA-BINDING PROTEIN-ASSOCIATED FACTOR 172"/>
    <property type="match status" value="1"/>
</dbReference>
<comment type="caution">
    <text evidence="1">The sequence shown here is derived from an EMBL/GenBank/DDBJ whole genome shotgun (WGS) entry which is preliminary data.</text>
</comment>
<dbReference type="PANTHER" id="PTHR36498:SF1">
    <property type="entry name" value="TATA-BINDING PROTEIN-ASSOCIATED FACTOR 172"/>
    <property type="match status" value="1"/>
</dbReference>
<proteinExistence type="predicted"/>
<accession>A0ABU6YZ74</accession>